<evidence type="ECO:0000256" key="7">
    <source>
        <dbReference type="ARBA" id="ARBA00023002"/>
    </source>
</evidence>
<sequence>MKTKKIYNLIGIGIGPFNLGLAALTEPVDELTTLFLDRSPAFDWHPGLMLSNATLQVPFMADLVTMADPTSRYSFLNFLKETNRLYKFFIRENFFILRKEYNVYCKWVAAQLSNCLFSRSVEAVEYIETAKQYKIKVINSLTKQPEVYYAEKIVLGTGTEPRYPDFMKDIKAPNVLHTSNYLYKKADILQGKSIAVIGSGQSAAEVFQDLLPHTEDGLQLSWFSRPDRFFPMEYAKLTLELTSPEYVDYFHNMPAEKRKAVLAKQPPLYKGINFDLINQIFDTLYEMSVDDTPLNVQLRPNSQLDNIKVNPDGSNELQFTHVQQQQTFTHQADYVILATGYKYNTPAFINGIQQRIGVNEDGLFDVKRNYSIDISGDEIFVQNAELHTHGFVTPDLGMGAYRNSCIINQVAGREIYKIEERIAFQQFSV</sequence>
<dbReference type="Gene3D" id="3.50.50.60">
    <property type="entry name" value="FAD/NAD(P)-binding domain"/>
    <property type="match status" value="1"/>
</dbReference>
<keyword evidence="6" id="KW-0521">NADP</keyword>
<dbReference type="GO" id="GO:0047091">
    <property type="term" value="F:L-lysine 6-monooxygenase (NADPH) activity"/>
    <property type="evidence" value="ECO:0007669"/>
    <property type="project" value="UniProtKB-EC"/>
</dbReference>
<reference evidence="8 9" key="1">
    <citation type="submission" date="2020-08" db="EMBL/GenBank/DDBJ databases">
        <title>Genomic Encyclopedia of Type Strains, Phase IV (KMG-V): Genome sequencing to study the core and pangenomes of soil and plant-associated prokaryotes.</title>
        <authorList>
            <person name="Whitman W."/>
        </authorList>
    </citation>
    <scope>NUCLEOTIDE SEQUENCE [LARGE SCALE GENOMIC DNA]</scope>
    <source>
        <strain evidence="8 9">MP601</strain>
    </source>
</reference>
<comment type="cofactor">
    <cofactor evidence="1">
        <name>FAD</name>
        <dbReference type="ChEBI" id="CHEBI:57692"/>
    </cofactor>
</comment>
<organism evidence="8 9">
    <name type="scientific">Mucilaginibacter lappiensis</name>
    <dbReference type="NCBI Taxonomy" id="354630"/>
    <lineage>
        <taxon>Bacteria</taxon>
        <taxon>Pseudomonadati</taxon>
        <taxon>Bacteroidota</taxon>
        <taxon>Sphingobacteriia</taxon>
        <taxon>Sphingobacteriales</taxon>
        <taxon>Sphingobacteriaceae</taxon>
        <taxon>Mucilaginibacter</taxon>
    </lineage>
</organism>
<dbReference type="AlphaFoldDB" id="A0A841JPU9"/>
<evidence type="ECO:0000256" key="6">
    <source>
        <dbReference type="ARBA" id="ARBA00022857"/>
    </source>
</evidence>
<evidence type="ECO:0000256" key="5">
    <source>
        <dbReference type="ARBA" id="ARBA00022827"/>
    </source>
</evidence>
<evidence type="ECO:0000313" key="8">
    <source>
        <dbReference type="EMBL" id="MBB6130788.1"/>
    </source>
</evidence>
<dbReference type="Proteomes" id="UP000548326">
    <property type="component" value="Unassembled WGS sequence"/>
</dbReference>
<protein>
    <submittedName>
        <fullName evidence="8">Lysine N6-hydroxylase</fullName>
        <ecNumber evidence="8">1.14.13.59</ecNumber>
    </submittedName>
</protein>
<dbReference type="EC" id="1.14.13.59" evidence="8"/>
<evidence type="ECO:0000256" key="4">
    <source>
        <dbReference type="ARBA" id="ARBA00022630"/>
    </source>
</evidence>
<comment type="similarity">
    <text evidence="3">Belongs to the lysine N(6)-hydroxylase/L-ornithine N(5)-oxygenase family.</text>
</comment>
<dbReference type="PANTHER" id="PTHR42802">
    <property type="entry name" value="MONOOXYGENASE"/>
    <property type="match status" value="1"/>
</dbReference>
<comment type="caution">
    <text evidence="8">The sequence shown here is derived from an EMBL/GenBank/DDBJ whole genome shotgun (WGS) entry which is preliminary data.</text>
</comment>
<comment type="pathway">
    <text evidence="2">Siderophore biosynthesis.</text>
</comment>
<dbReference type="Pfam" id="PF13434">
    <property type="entry name" value="Lys_Orn_oxgnase"/>
    <property type="match status" value="1"/>
</dbReference>
<dbReference type="RefSeq" id="WP_183589475.1">
    <property type="nucleotide sequence ID" value="NZ_JACHCA010000017.1"/>
</dbReference>
<dbReference type="PANTHER" id="PTHR42802:SF1">
    <property type="entry name" value="L-ORNITHINE N(5)-MONOOXYGENASE"/>
    <property type="match status" value="1"/>
</dbReference>
<evidence type="ECO:0000313" key="9">
    <source>
        <dbReference type="Proteomes" id="UP000548326"/>
    </source>
</evidence>
<dbReference type="InterPro" id="IPR036188">
    <property type="entry name" value="FAD/NAD-bd_sf"/>
</dbReference>
<accession>A0A841JPU9</accession>
<keyword evidence="5" id="KW-0274">FAD</keyword>
<evidence type="ECO:0000256" key="2">
    <source>
        <dbReference type="ARBA" id="ARBA00004924"/>
    </source>
</evidence>
<proteinExistence type="inferred from homology"/>
<gene>
    <name evidence="8" type="ORF">HDF22_004933</name>
</gene>
<keyword evidence="7 8" id="KW-0560">Oxidoreductase</keyword>
<evidence type="ECO:0000256" key="1">
    <source>
        <dbReference type="ARBA" id="ARBA00001974"/>
    </source>
</evidence>
<dbReference type="InterPro" id="IPR025700">
    <property type="entry name" value="Lys/Orn_oxygenase"/>
</dbReference>
<dbReference type="SUPFAM" id="SSF51905">
    <property type="entry name" value="FAD/NAD(P)-binding domain"/>
    <property type="match status" value="1"/>
</dbReference>
<name>A0A841JPU9_9SPHI</name>
<dbReference type="EMBL" id="JACHCA010000017">
    <property type="protein sequence ID" value="MBB6130788.1"/>
    <property type="molecule type" value="Genomic_DNA"/>
</dbReference>
<evidence type="ECO:0000256" key="3">
    <source>
        <dbReference type="ARBA" id="ARBA00007588"/>
    </source>
</evidence>
<keyword evidence="4" id="KW-0285">Flavoprotein</keyword>